<dbReference type="Gene3D" id="3.40.35.10">
    <property type="entry name" value="Phosphotransferase system, sorbose subfamily IIB component"/>
    <property type="match status" value="1"/>
</dbReference>
<keyword evidence="2" id="KW-0813">Transport</keyword>
<dbReference type="GO" id="GO:0005737">
    <property type="term" value="C:cytoplasm"/>
    <property type="evidence" value="ECO:0007669"/>
    <property type="project" value="UniProtKB-SubCell"/>
</dbReference>
<evidence type="ECO:0000256" key="1">
    <source>
        <dbReference type="ARBA" id="ARBA00004496"/>
    </source>
</evidence>
<feature type="domain" description="PTS EIIB type-4" evidence="10">
    <location>
        <begin position="2"/>
        <end position="159"/>
    </location>
</feature>
<dbReference type="Proteomes" id="UP000321773">
    <property type="component" value="Unassembled WGS sequence"/>
</dbReference>
<sequence length="159" mass="17708">MSTPNILLMRIDNRLVHGQVGMTWTNTLGANLVIVANDEVSEDEVQQNLMEMVLPESAESRFFTLDKVIRIIHKAAPRQKILLVVRTAQDALKLVEGGVPIKKINVGNLHFSEGKKQISSTVSVDEDDIKTFKELDRLGIELEVKGVPSDKGFNLMSKL</sequence>
<keyword evidence="6" id="KW-0598">Phosphotransferase system</keyword>
<dbReference type="GO" id="GO:0016301">
    <property type="term" value="F:kinase activity"/>
    <property type="evidence" value="ECO:0007669"/>
    <property type="project" value="UniProtKB-KW"/>
</dbReference>
<dbReference type="PROSITE" id="PS51101">
    <property type="entry name" value="PTS_EIIB_TYPE_4"/>
    <property type="match status" value="1"/>
</dbReference>
<dbReference type="GO" id="GO:0009401">
    <property type="term" value="P:phosphoenolpyruvate-dependent sugar phosphotransferase system"/>
    <property type="evidence" value="ECO:0007669"/>
    <property type="project" value="UniProtKB-KW"/>
</dbReference>
<keyword evidence="7" id="KW-0418">Kinase</keyword>
<dbReference type="Proteomes" id="UP000199139">
    <property type="component" value="Unassembled WGS sequence"/>
</dbReference>
<dbReference type="InterPro" id="IPR004720">
    <property type="entry name" value="PTS_IIB_sorbose-sp"/>
</dbReference>
<dbReference type="NCBIfam" id="NF008508">
    <property type="entry name" value="PRK11425.1"/>
    <property type="match status" value="1"/>
</dbReference>
<proteinExistence type="predicted"/>
<evidence type="ECO:0000256" key="2">
    <source>
        <dbReference type="ARBA" id="ARBA00022448"/>
    </source>
</evidence>
<comment type="subcellular location">
    <subcellularLocation>
        <location evidence="1">Cytoplasm</location>
    </subcellularLocation>
</comment>
<dbReference type="OrthoDB" id="9788818at2"/>
<evidence type="ECO:0000256" key="6">
    <source>
        <dbReference type="ARBA" id="ARBA00022683"/>
    </source>
</evidence>
<evidence type="ECO:0000313" key="14">
    <source>
        <dbReference type="Proteomes" id="UP000321773"/>
    </source>
</evidence>
<feature type="modified residue" description="Phosphohistidine; by EIIA" evidence="9">
    <location>
        <position position="17"/>
    </location>
</feature>
<evidence type="ECO:0000313" key="13">
    <source>
        <dbReference type="Proteomes" id="UP000199139"/>
    </source>
</evidence>
<evidence type="ECO:0000256" key="5">
    <source>
        <dbReference type="ARBA" id="ARBA00022679"/>
    </source>
</evidence>
<dbReference type="CDD" id="cd00001">
    <property type="entry name" value="PTS_IIB_man"/>
    <property type="match status" value="1"/>
</dbReference>
<dbReference type="InterPro" id="IPR018455">
    <property type="entry name" value="PTS_IIB_sorbose-sp_subgr"/>
</dbReference>
<keyword evidence="14" id="KW-1185">Reference proteome</keyword>
<dbReference type="STRING" id="306541.SAMN05421668_101207"/>
<accession>A0A1I6P580</accession>
<keyword evidence="4" id="KW-0762">Sugar transport</keyword>
<evidence type="ECO:0000259" key="10">
    <source>
        <dbReference type="PROSITE" id="PS51101"/>
    </source>
</evidence>
<evidence type="ECO:0000256" key="4">
    <source>
        <dbReference type="ARBA" id="ARBA00022597"/>
    </source>
</evidence>
<dbReference type="Pfam" id="PF03830">
    <property type="entry name" value="PTSIIB_sorb"/>
    <property type="match status" value="1"/>
</dbReference>
<keyword evidence="3" id="KW-0963">Cytoplasm</keyword>
<dbReference type="EMBL" id="FPAI01000001">
    <property type="protein sequence ID" value="SFS35329.1"/>
    <property type="molecule type" value="Genomic_DNA"/>
</dbReference>
<dbReference type="GO" id="GO:0008982">
    <property type="term" value="F:protein-N(PI)-phosphohistidine-sugar phosphotransferase activity"/>
    <property type="evidence" value="ECO:0007669"/>
    <property type="project" value="InterPro"/>
</dbReference>
<dbReference type="AlphaFoldDB" id="A0A1I6P580"/>
<evidence type="ECO:0000256" key="7">
    <source>
        <dbReference type="ARBA" id="ARBA00022777"/>
    </source>
</evidence>
<dbReference type="InterPro" id="IPR036667">
    <property type="entry name" value="PTS_IIB_sorbose-sp_sf"/>
</dbReference>
<protein>
    <submittedName>
        <fullName evidence="11">PTS N-acetylgalactosamine transporter subunit IIB</fullName>
    </submittedName>
    <submittedName>
        <fullName evidence="12">PTS system, N-acetylgalactosamine-specific IIB component</fullName>
    </submittedName>
</protein>
<dbReference type="NCBIfam" id="NF007288">
    <property type="entry name" value="PRK09756.1"/>
    <property type="match status" value="1"/>
</dbReference>
<dbReference type="SUPFAM" id="SSF52728">
    <property type="entry name" value="PTS IIb component"/>
    <property type="match status" value="1"/>
</dbReference>
<dbReference type="NCBIfam" id="TIGR00854">
    <property type="entry name" value="pts-sorbose"/>
    <property type="match status" value="1"/>
</dbReference>
<evidence type="ECO:0000256" key="9">
    <source>
        <dbReference type="PIRSR" id="PIRSR618455-2"/>
    </source>
</evidence>
<evidence type="ECO:0000313" key="12">
    <source>
        <dbReference type="EMBL" id="SFS35329.1"/>
    </source>
</evidence>
<name>A0A1I6P580_9BACI</name>
<reference evidence="12 13" key="1">
    <citation type="submission" date="2016-10" db="EMBL/GenBank/DDBJ databases">
        <authorList>
            <person name="de Groot N.N."/>
        </authorList>
    </citation>
    <scope>NUCLEOTIDE SEQUENCE [LARGE SCALE GENOMIC DNA]</scope>
    <source>
        <strain evidence="12 13">DSM 17074</strain>
    </source>
</reference>
<reference evidence="11 14" key="2">
    <citation type="submission" date="2019-07" db="EMBL/GenBank/DDBJ databases">
        <title>Whole genome shotgun sequence of Halolactibacillus miurensis NBRC 100873.</title>
        <authorList>
            <person name="Hosoyama A."/>
            <person name="Uohara A."/>
            <person name="Ohji S."/>
            <person name="Ichikawa N."/>
        </authorList>
    </citation>
    <scope>NUCLEOTIDE SEQUENCE [LARGE SCALE GENOMIC DNA]</scope>
    <source>
        <strain evidence="11 14">NBRC 100873</strain>
    </source>
</reference>
<feature type="active site" description="Pros-phosphohistidine intermediate; for EIIB activity" evidence="8">
    <location>
        <position position="17"/>
    </location>
</feature>
<dbReference type="EMBL" id="BJWJ01000001">
    <property type="protein sequence ID" value="GEM03113.1"/>
    <property type="molecule type" value="Genomic_DNA"/>
</dbReference>
<evidence type="ECO:0000256" key="3">
    <source>
        <dbReference type="ARBA" id="ARBA00022490"/>
    </source>
</evidence>
<dbReference type="RefSeq" id="WP_062319477.1">
    <property type="nucleotide sequence ID" value="NZ_BJWJ01000001.1"/>
</dbReference>
<gene>
    <name evidence="11" type="ORF">HMI01_01010</name>
    <name evidence="12" type="ORF">SAMN05421668_101207</name>
</gene>
<evidence type="ECO:0000256" key="8">
    <source>
        <dbReference type="PIRSR" id="PIRSR618455-1"/>
    </source>
</evidence>
<evidence type="ECO:0000313" key="11">
    <source>
        <dbReference type="EMBL" id="GEM03113.1"/>
    </source>
</evidence>
<organism evidence="12 13">
    <name type="scientific">Halolactibacillus miurensis</name>
    <dbReference type="NCBI Taxonomy" id="306541"/>
    <lineage>
        <taxon>Bacteria</taxon>
        <taxon>Bacillati</taxon>
        <taxon>Bacillota</taxon>
        <taxon>Bacilli</taxon>
        <taxon>Bacillales</taxon>
        <taxon>Bacillaceae</taxon>
        <taxon>Halolactibacillus</taxon>
    </lineage>
</organism>
<keyword evidence="5" id="KW-0808">Transferase</keyword>